<evidence type="ECO:0000313" key="8">
    <source>
        <dbReference type="Proteomes" id="UP000014975"/>
    </source>
</evidence>
<keyword evidence="8" id="KW-1185">Reference proteome</keyword>
<dbReference type="Pfam" id="PF00472">
    <property type="entry name" value="RF-1"/>
    <property type="match status" value="1"/>
</dbReference>
<dbReference type="Gene3D" id="3.30.160.20">
    <property type="match status" value="1"/>
</dbReference>
<dbReference type="InterPro" id="IPR005139">
    <property type="entry name" value="PCRF"/>
</dbReference>
<dbReference type="SUPFAM" id="SSF75620">
    <property type="entry name" value="Release factor"/>
    <property type="match status" value="1"/>
</dbReference>
<evidence type="ECO:0000313" key="7">
    <source>
        <dbReference type="EMBL" id="EPR30467.1"/>
    </source>
</evidence>
<comment type="subcellular location">
    <subcellularLocation>
        <location evidence="4">Cytoplasm</location>
    </subcellularLocation>
</comment>
<keyword evidence="3 4" id="KW-0648">Protein biosynthesis</keyword>
<dbReference type="AlphaFoldDB" id="S7T063"/>
<dbReference type="HAMAP" id="MF_00094">
    <property type="entry name" value="Rel_fac_2"/>
    <property type="match status" value="1"/>
</dbReference>
<dbReference type="Proteomes" id="UP000014975">
    <property type="component" value="Unassembled WGS sequence"/>
</dbReference>
<evidence type="ECO:0000259" key="6">
    <source>
        <dbReference type="PROSITE" id="PS00745"/>
    </source>
</evidence>
<dbReference type="Gene3D" id="3.30.70.1660">
    <property type="match status" value="1"/>
</dbReference>
<feature type="domain" description="Prokaryotic-type class I peptide chain release factors" evidence="6">
    <location>
        <begin position="147"/>
        <end position="163"/>
    </location>
</feature>
<proteinExistence type="inferred from homology"/>
<reference evidence="7 8" key="1">
    <citation type="journal article" date="2013" name="Genome Announc.">
        <title>Draft genome sequences for three mercury-methylating, sulfate-reducing bacteria.</title>
        <authorList>
            <person name="Brown S.D."/>
            <person name="Hurt R.A.Jr."/>
            <person name="Gilmour C.C."/>
            <person name="Elias D.A."/>
        </authorList>
    </citation>
    <scope>NUCLEOTIDE SEQUENCE [LARGE SCALE GENOMIC DNA]</scope>
    <source>
        <strain evidence="7 8">DSM 16529</strain>
    </source>
</reference>
<protein>
    <recommendedName>
        <fullName evidence="4 5">Peptide chain release factor 2</fullName>
        <shortName evidence="4">RF-2</shortName>
    </recommendedName>
</protein>
<dbReference type="InterPro" id="IPR000352">
    <property type="entry name" value="Pep_chain_release_fac_I"/>
</dbReference>
<dbReference type="PATRIC" id="fig|1121439.3.peg.2995"/>
<comment type="similarity">
    <text evidence="1 4">Belongs to the prokaryotic/mitochondrial release factor family.</text>
</comment>
<dbReference type="STRING" id="1121439.dsat_1607"/>
<evidence type="ECO:0000256" key="2">
    <source>
        <dbReference type="ARBA" id="ARBA00022481"/>
    </source>
</evidence>
<dbReference type="PROSITE" id="PS00745">
    <property type="entry name" value="RF_PROK_I"/>
    <property type="match status" value="1"/>
</dbReference>
<evidence type="ECO:0000256" key="5">
    <source>
        <dbReference type="NCBIfam" id="TIGR00020"/>
    </source>
</evidence>
<dbReference type="NCBIfam" id="TIGR00020">
    <property type="entry name" value="prfB"/>
    <property type="match status" value="1"/>
</dbReference>
<accession>S7T063</accession>
<evidence type="ECO:0000256" key="3">
    <source>
        <dbReference type="ARBA" id="ARBA00022917"/>
    </source>
</evidence>
<feature type="modified residue" description="N5-methylglutamine" evidence="4">
    <location>
        <position position="154"/>
    </location>
</feature>
<sequence>MREQIDALERLIEEMELAELLSQPEDKSAAILEIHPGAGGTEAQDWAEMLLRMYRRWAERMDFKVSFLDFLEGDEAGVKSVTLQIEGSYAYGFLKGEAGIHRLIRISPFDASGRRHTSFASVDVYPDVEDDIEIDLREEDVRVDTYRASGAGGQHVNKTSSAVRLTHLPTGIVAQCQTEKSQIRNKETAYKILRARLYEVEVKKRQAERQAQYETKEAIGFGSQIRTYTLQPYRLVKDHRTGTEIGNVEAVLDGEIDHLIRSYLLHVHG</sequence>
<dbReference type="EMBL" id="ATHI01000032">
    <property type="protein sequence ID" value="EPR30467.1"/>
    <property type="molecule type" value="Genomic_DNA"/>
</dbReference>
<gene>
    <name evidence="4" type="primary">prfB</name>
    <name evidence="7" type="ORF">dsat_1607</name>
</gene>
<organism evidence="7 8">
    <name type="scientific">Alkalidesulfovibrio alkalitolerans DSM 16529</name>
    <dbReference type="NCBI Taxonomy" id="1121439"/>
    <lineage>
        <taxon>Bacteria</taxon>
        <taxon>Pseudomonadati</taxon>
        <taxon>Thermodesulfobacteriota</taxon>
        <taxon>Desulfovibrionia</taxon>
        <taxon>Desulfovibrionales</taxon>
        <taxon>Desulfovibrionaceae</taxon>
        <taxon>Alkalidesulfovibrio</taxon>
    </lineage>
</organism>
<name>S7T063_9BACT</name>
<dbReference type="FunFam" id="3.30.160.20:FF:000010">
    <property type="entry name" value="Peptide chain release factor 2"/>
    <property type="match status" value="1"/>
</dbReference>
<dbReference type="eggNOG" id="COG1186">
    <property type="taxonomic scope" value="Bacteria"/>
</dbReference>
<dbReference type="SMART" id="SM00937">
    <property type="entry name" value="PCRF"/>
    <property type="match status" value="1"/>
</dbReference>
<dbReference type="PANTHER" id="PTHR43116:SF3">
    <property type="entry name" value="CLASS I PEPTIDE CHAIN RELEASE FACTOR"/>
    <property type="match status" value="1"/>
</dbReference>
<evidence type="ECO:0000256" key="1">
    <source>
        <dbReference type="ARBA" id="ARBA00010835"/>
    </source>
</evidence>
<dbReference type="Pfam" id="PF03462">
    <property type="entry name" value="PCRF"/>
    <property type="match status" value="1"/>
</dbReference>
<dbReference type="InterPro" id="IPR045853">
    <property type="entry name" value="Pep_chain_release_fac_I_sf"/>
</dbReference>
<keyword evidence="2 4" id="KW-0488">Methylation</keyword>
<dbReference type="InterPro" id="IPR004374">
    <property type="entry name" value="PrfB"/>
</dbReference>
<comment type="caution">
    <text evidence="7">The sequence shown here is derived from an EMBL/GenBank/DDBJ whole genome shotgun (WGS) entry which is preliminary data.</text>
</comment>
<comment type="function">
    <text evidence="4">Peptide chain release factor 2 directs the termination of translation in response to the peptide chain termination codons UGA and UAA.</text>
</comment>
<comment type="PTM">
    <text evidence="4">Methylated by PrmC. Methylation increases the termination efficiency of RF2.</text>
</comment>
<dbReference type="GO" id="GO:0016149">
    <property type="term" value="F:translation release factor activity, codon specific"/>
    <property type="evidence" value="ECO:0007669"/>
    <property type="project" value="UniProtKB-UniRule"/>
</dbReference>
<dbReference type="GO" id="GO:0005737">
    <property type="term" value="C:cytoplasm"/>
    <property type="evidence" value="ECO:0007669"/>
    <property type="project" value="UniProtKB-SubCell"/>
</dbReference>
<evidence type="ECO:0000256" key="4">
    <source>
        <dbReference type="HAMAP-Rule" id="MF_00094"/>
    </source>
</evidence>
<dbReference type="PANTHER" id="PTHR43116">
    <property type="entry name" value="PEPTIDE CHAIN RELEASE FACTOR 2"/>
    <property type="match status" value="1"/>
</dbReference>
<keyword evidence="4" id="KW-0963">Cytoplasm</keyword>